<keyword evidence="3" id="KW-1133">Transmembrane helix</keyword>
<comment type="caution">
    <text evidence="4">The sequence shown here is derived from an EMBL/GenBank/DDBJ whole genome shotgun (WGS) entry which is preliminary data.</text>
</comment>
<protein>
    <submittedName>
        <fullName evidence="4">Prepilin-type N-terminal cleavage/methylation domain-containing protein</fullName>
    </submittedName>
</protein>
<dbReference type="InterPro" id="IPR000983">
    <property type="entry name" value="Bac_GSPG_pilin"/>
</dbReference>
<dbReference type="EMBL" id="JAQQXS010000008">
    <property type="protein sequence ID" value="MDC8785705.1"/>
    <property type="molecule type" value="Genomic_DNA"/>
</dbReference>
<dbReference type="SUPFAM" id="SSF54523">
    <property type="entry name" value="Pili subunits"/>
    <property type="match status" value="1"/>
</dbReference>
<proteinExistence type="predicted"/>
<dbReference type="PRINTS" id="PR00813">
    <property type="entry name" value="BCTERIALGSPG"/>
</dbReference>
<feature type="compositionally biased region" description="Basic residues" evidence="2">
    <location>
        <begin position="1"/>
        <end position="11"/>
    </location>
</feature>
<keyword evidence="5" id="KW-1185">Reference proteome</keyword>
<reference evidence="4 5" key="1">
    <citation type="submission" date="2022-10" db="EMBL/GenBank/DDBJ databases">
        <title>paucibacter sp. hw8 Genome sequencing.</title>
        <authorList>
            <person name="Park S."/>
        </authorList>
    </citation>
    <scope>NUCLEOTIDE SEQUENCE [LARGE SCALE GENOMIC DNA]</scope>
    <source>
        <strain evidence="5">hw8</strain>
    </source>
</reference>
<sequence>MRTHTHTHSQLHPHAAPASRHGTRVQARGFTLIELIVVMAIVALLVSIVAPRYFNSLQKSRETSVRTSLNVMRDAIDQYAADKGRYPDSLAALATARYIREVPEDALTASRDTWVTLAPPADAQISGEVYDVRSGAAGRGSDGRLFADW</sequence>
<gene>
    <name evidence="4" type="ORF">PRZ01_10920</name>
</gene>
<dbReference type="NCBIfam" id="TIGR02532">
    <property type="entry name" value="IV_pilin_GFxxxE"/>
    <property type="match status" value="1"/>
</dbReference>
<accession>A0ABT5KTD6</accession>
<evidence type="ECO:0000313" key="4">
    <source>
        <dbReference type="EMBL" id="MDC8785705.1"/>
    </source>
</evidence>
<dbReference type="Pfam" id="PF07963">
    <property type="entry name" value="N_methyl"/>
    <property type="match status" value="1"/>
</dbReference>
<organism evidence="4 5">
    <name type="scientific">Roseateles koreensis</name>
    <dbReference type="NCBI Taxonomy" id="2987526"/>
    <lineage>
        <taxon>Bacteria</taxon>
        <taxon>Pseudomonadati</taxon>
        <taxon>Pseudomonadota</taxon>
        <taxon>Betaproteobacteria</taxon>
        <taxon>Burkholderiales</taxon>
        <taxon>Sphaerotilaceae</taxon>
        <taxon>Roseateles</taxon>
    </lineage>
</organism>
<dbReference type="Proteomes" id="UP001219862">
    <property type="component" value="Unassembled WGS sequence"/>
</dbReference>
<dbReference type="RefSeq" id="WP_273596812.1">
    <property type="nucleotide sequence ID" value="NZ_JAQQXS010000008.1"/>
</dbReference>
<keyword evidence="3" id="KW-0812">Transmembrane</keyword>
<dbReference type="PANTHER" id="PTHR30093:SF47">
    <property type="entry name" value="TYPE IV PILUS NON-CORE MINOR PILIN PILE"/>
    <property type="match status" value="1"/>
</dbReference>
<dbReference type="PROSITE" id="PS00409">
    <property type="entry name" value="PROKAR_NTER_METHYL"/>
    <property type="match status" value="1"/>
</dbReference>
<evidence type="ECO:0000256" key="2">
    <source>
        <dbReference type="SAM" id="MobiDB-lite"/>
    </source>
</evidence>
<feature type="region of interest" description="Disordered" evidence="2">
    <location>
        <begin position="1"/>
        <end position="22"/>
    </location>
</feature>
<evidence type="ECO:0000313" key="5">
    <source>
        <dbReference type="Proteomes" id="UP001219862"/>
    </source>
</evidence>
<evidence type="ECO:0000256" key="1">
    <source>
        <dbReference type="ARBA" id="ARBA00022481"/>
    </source>
</evidence>
<keyword evidence="3" id="KW-0472">Membrane</keyword>
<dbReference type="Gene3D" id="3.30.700.10">
    <property type="entry name" value="Glycoprotein, Type 4 Pilin"/>
    <property type="match status" value="1"/>
</dbReference>
<name>A0ABT5KTD6_9BURK</name>
<keyword evidence="1" id="KW-0488">Methylation</keyword>
<dbReference type="InterPro" id="IPR045584">
    <property type="entry name" value="Pilin-like"/>
</dbReference>
<feature type="transmembrane region" description="Helical" evidence="3">
    <location>
        <begin position="30"/>
        <end position="54"/>
    </location>
</feature>
<evidence type="ECO:0000256" key="3">
    <source>
        <dbReference type="SAM" id="Phobius"/>
    </source>
</evidence>
<dbReference type="PANTHER" id="PTHR30093">
    <property type="entry name" value="GENERAL SECRETION PATHWAY PROTEIN G"/>
    <property type="match status" value="1"/>
</dbReference>
<dbReference type="InterPro" id="IPR012902">
    <property type="entry name" value="N_methyl_site"/>
</dbReference>